<dbReference type="EMBL" id="JAIQCV010000013">
    <property type="protein sequence ID" value="KAH1033236.1"/>
    <property type="molecule type" value="Genomic_DNA"/>
</dbReference>
<dbReference type="AlphaFoldDB" id="A0A9D3UAY4"/>
<dbReference type="Pfam" id="PF13456">
    <property type="entry name" value="RVT_3"/>
    <property type="match status" value="1"/>
</dbReference>
<dbReference type="InterPro" id="IPR052929">
    <property type="entry name" value="RNase_H-like_EbsB-rel"/>
</dbReference>
<name>A0A9D3UAY4_9ROSI</name>
<dbReference type="InterPro" id="IPR002156">
    <property type="entry name" value="RNaseH_domain"/>
</dbReference>
<comment type="caution">
    <text evidence="2">The sequence shown here is derived from an EMBL/GenBank/DDBJ whole genome shotgun (WGS) entry which is preliminary data.</text>
</comment>
<protein>
    <recommendedName>
        <fullName evidence="1">RNase H type-1 domain-containing protein</fullName>
    </recommendedName>
</protein>
<dbReference type="Proteomes" id="UP000828251">
    <property type="component" value="Unassembled WGS sequence"/>
</dbReference>
<evidence type="ECO:0000313" key="3">
    <source>
        <dbReference type="Proteomes" id="UP000828251"/>
    </source>
</evidence>
<dbReference type="PANTHER" id="PTHR47074:SF48">
    <property type="entry name" value="POLYNUCLEOTIDYL TRANSFERASE, RIBONUCLEASE H-LIKE SUPERFAMILY PROTEIN"/>
    <property type="match status" value="1"/>
</dbReference>
<sequence>MAPPKKGARLGGTGGGANPRVWCTLWRTWRLRRWRGLLHASKSNNPSFAWKNIYATMGLLLKGLRWRFDNGTSIGNFEDPWLPSDDSSFVQSDALSGLENMMACDLSNDDANLPSLPRRWQRPSDIWVKCNVDTVVSRDHGYTGLAAIIRDKHGEFIKGKTLCLSTCLDAAHAEVMAIREGGSPGGRGRGEESHPLVKQETLTLPYLKWVPRSVLEGARYDEGWLVSTVSMAI</sequence>
<dbReference type="PANTHER" id="PTHR47074">
    <property type="entry name" value="BNAC02G40300D PROTEIN"/>
    <property type="match status" value="1"/>
</dbReference>
<gene>
    <name evidence="2" type="ORF">J1N35_045410</name>
</gene>
<evidence type="ECO:0000259" key="1">
    <source>
        <dbReference type="Pfam" id="PF13456"/>
    </source>
</evidence>
<organism evidence="2 3">
    <name type="scientific">Gossypium stocksii</name>
    <dbReference type="NCBI Taxonomy" id="47602"/>
    <lineage>
        <taxon>Eukaryota</taxon>
        <taxon>Viridiplantae</taxon>
        <taxon>Streptophyta</taxon>
        <taxon>Embryophyta</taxon>
        <taxon>Tracheophyta</taxon>
        <taxon>Spermatophyta</taxon>
        <taxon>Magnoliopsida</taxon>
        <taxon>eudicotyledons</taxon>
        <taxon>Gunneridae</taxon>
        <taxon>Pentapetalae</taxon>
        <taxon>rosids</taxon>
        <taxon>malvids</taxon>
        <taxon>Malvales</taxon>
        <taxon>Malvaceae</taxon>
        <taxon>Malvoideae</taxon>
        <taxon>Gossypium</taxon>
    </lineage>
</organism>
<dbReference type="OrthoDB" id="1428651at2759"/>
<dbReference type="GO" id="GO:0003676">
    <property type="term" value="F:nucleic acid binding"/>
    <property type="evidence" value="ECO:0007669"/>
    <property type="project" value="InterPro"/>
</dbReference>
<feature type="domain" description="RNase H type-1" evidence="1">
    <location>
        <begin position="131"/>
        <end position="181"/>
    </location>
</feature>
<accession>A0A9D3UAY4</accession>
<reference evidence="2 3" key="1">
    <citation type="journal article" date="2021" name="Plant Biotechnol. J.">
        <title>Multi-omics assisted identification of the key and species-specific regulatory components of drought-tolerant mechanisms in Gossypium stocksii.</title>
        <authorList>
            <person name="Yu D."/>
            <person name="Ke L."/>
            <person name="Zhang D."/>
            <person name="Wu Y."/>
            <person name="Sun Y."/>
            <person name="Mei J."/>
            <person name="Sun J."/>
            <person name="Sun Y."/>
        </authorList>
    </citation>
    <scope>NUCLEOTIDE SEQUENCE [LARGE SCALE GENOMIC DNA]</scope>
    <source>
        <strain evidence="3">cv. E1</strain>
        <tissue evidence="2">Leaf</tissue>
    </source>
</reference>
<keyword evidence="3" id="KW-1185">Reference proteome</keyword>
<proteinExistence type="predicted"/>
<dbReference type="GO" id="GO:0004523">
    <property type="term" value="F:RNA-DNA hybrid ribonuclease activity"/>
    <property type="evidence" value="ECO:0007669"/>
    <property type="project" value="InterPro"/>
</dbReference>
<evidence type="ECO:0000313" key="2">
    <source>
        <dbReference type="EMBL" id="KAH1033236.1"/>
    </source>
</evidence>